<dbReference type="EMBL" id="JBHLTQ010000005">
    <property type="protein sequence ID" value="MFC0605218.1"/>
    <property type="molecule type" value="Genomic_DNA"/>
</dbReference>
<protein>
    <submittedName>
        <fullName evidence="2">Imm63 family immunity protein</fullName>
    </submittedName>
</protein>
<proteinExistence type="predicted"/>
<gene>
    <name evidence="2" type="ORF">ACFFGA_11675</name>
</gene>
<reference evidence="2 3" key="1">
    <citation type="submission" date="2024-09" db="EMBL/GenBank/DDBJ databases">
        <authorList>
            <person name="Sun Q."/>
            <person name="Mori K."/>
        </authorList>
    </citation>
    <scope>NUCLEOTIDE SEQUENCE [LARGE SCALE GENOMIC DNA]</scope>
    <source>
        <strain evidence="2 3">NCAIM B.02481</strain>
    </source>
</reference>
<dbReference type="RefSeq" id="WP_386064180.1">
    <property type="nucleotide sequence ID" value="NZ_JBHLTQ010000005.1"/>
</dbReference>
<dbReference type="InterPro" id="IPR028952">
    <property type="entry name" value="Imm63"/>
</dbReference>
<dbReference type="Proteomes" id="UP001589832">
    <property type="component" value="Unassembled WGS sequence"/>
</dbReference>
<name>A0ABV6QAB6_9FLAO</name>
<evidence type="ECO:0000313" key="2">
    <source>
        <dbReference type="EMBL" id="MFC0605218.1"/>
    </source>
</evidence>
<feature type="domain" description="Immunity protein 63" evidence="1">
    <location>
        <begin position="47"/>
        <end position="123"/>
    </location>
</feature>
<sequence>MTKTITEIQTIVNQLAEKINAPSYLLPTFSSPIGDATPNIEVDNSGLYNYVISERGNEYERKLTSDLNELLYWIFSSVSFSMACDYELKNRVEDKDCRRIIFEKQEELLGILDKKWEEKERKEHLSILVNSPFDDLAGLRATYCGELRAKGFSEAEIDKLAYEKYPE</sequence>
<evidence type="ECO:0000259" key="1">
    <source>
        <dbReference type="Pfam" id="PF15599"/>
    </source>
</evidence>
<dbReference type="Pfam" id="PF15599">
    <property type="entry name" value="Imm63"/>
    <property type="match status" value="1"/>
</dbReference>
<organism evidence="2 3">
    <name type="scientific">Winogradskyella pulchriflava</name>
    <dbReference type="NCBI Taxonomy" id="1110688"/>
    <lineage>
        <taxon>Bacteria</taxon>
        <taxon>Pseudomonadati</taxon>
        <taxon>Bacteroidota</taxon>
        <taxon>Flavobacteriia</taxon>
        <taxon>Flavobacteriales</taxon>
        <taxon>Flavobacteriaceae</taxon>
        <taxon>Winogradskyella</taxon>
    </lineage>
</organism>
<comment type="caution">
    <text evidence="2">The sequence shown here is derived from an EMBL/GenBank/DDBJ whole genome shotgun (WGS) entry which is preliminary data.</text>
</comment>
<keyword evidence="3" id="KW-1185">Reference proteome</keyword>
<accession>A0ABV6QAB6</accession>
<evidence type="ECO:0000313" key="3">
    <source>
        <dbReference type="Proteomes" id="UP001589832"/>
    </source>
</evidence>